<comment type="caution">
    <text evidence="1">The sequence shown here is derived from an EMBL/GenBank/DDBJ whole genome shotgun (WGS) entry which is preliminary data.</text>
</comment>
<name>A0A8H3HRI9_9AGAM</name>
<gene>
    <name evidence="1" type="ORF">RDB_LOCUS129679</name>
</gene>
<reference evidence="1" key="1">
    <citation type="submission" date="2021-01" db="EMBL/GenBank/DDBJ databases">
        <authorList>
            <person name="Kaushik A."/>
        </authorList>
    </citation>
    <scope>NUCLEOTIDE SEQUENCE</scope>
    <source>
        <strain evidence="1">AG5</strain>
    </source>
</reference>
<accession>A0A8H3HRI9</accession>
<organism evidence="1 2">
    <name type="scientific">Rhizoctonia solani</name>
    <dbReference type="NCBI Taxonomy" id="456999"/>
    <lineage>
        <taxon>Eukaryota</taxon>
        <taxon>Fungi</taxon>
        <taxon>Dikarya</taxon>
        <taxon>Basidiomycota</taxon>
        <taxon>Agaricomycotina</taxon>
        <taxon>Agaricomycetes</taxon>
        <taxon>Cantharellales</taxon>
        <taxon>Ceratobasidiaceae</taxon>
        <taxon>Rhizoctonia</taxon>
    </lineage>
</organism>
<evidence type="ECO:0000313" key="2">
    <source>
        <dbReference type="Proteomes" id="UP000663827"/>
    </source>
</evidence>
<sequence>MKSTMLYKEISELVDFQNRWAFELLVKIRQSALQYEERPRGRVGDRQRNVRPTACQHASRIIALGSAKHGR</sequence>
<evidence type="ECO:0000313" key="1">
    <source>
        <dbReference type="EMBL" id="CAE7192659.1"/>
    </source>
</evidence>
<protein>
    <submittedName>
        <fullName evidence="1">Uncharacterized protein</fullName>
    </submittedName>
</protein>
<dbReference type="AlphaFoldDB" id="A0A8H3HRI9"/>
<proteinExistence type="predicted"/>
<dbReference type="EMBL" id="CAJNJQ010003142">
    <property type="protein sequence ID" value="CAE7192659.1"/>
    <property type="molecule type" value="Genomic_DNA"/>
</dbReference>
<dbReference type="Proteomes" id="UP000663827">
    <property type="component" value="Unassembled WGS sequence"/>
</dbReference>